<sequence length="344" mass="38206">MSDTYTPRALYGVVQKKKAKVSSLFLALFFPNMYTFSTEEVDIDKVDEAVNSAVFVAPEVNGKVIKTRGHTTSSIKPASLKPKHDVDVAKTLKRRPGEAFSGELSLQQRRQAIITQNLIDEELAIQQTEEWMAVRAVVDGHYTCEGEGLPEPINVNFNRSPENQITLAGAASWVAKDRKTYDPMRDIEKYAVASEHGLNILICDQLGWGLLNEFDAISNKLETRRGSNSQLETALKDLGKDVSYKGYLGDVLVVVYTGYMRVNGVKQNYLDDYTFVFGHSGVELARLYGAILDDDAIEAGMSETDRFPKIYKETGDVAKTFTVTKSAPLMANIDPDAFVVIKLI</sequence>
<dbReference type="Pfam" id="PF03864">
    <property type="entry name" value="Phage_cap_E"/>
    <property type="match status" value="1"/>
</dbReference>
<dbReference type="AlphaFoldDB" id="A0A167HB74"/>
<dbReference type="InterPro" id="IPR005564">
    <property type="entry name" value="Major_capsid_GpE"/>
</dbReference>
<comment type="caution">
    <text evidence="1">The sequence shown here is derived from an EMBL/GenBank/DDBJ whole genome shotgun (WGS) entry which is preliminary data.</text>
</comment>
<dbReference type="Proteomes" id="UP000076486">
    <property type="component" value="Unassembled WGS sequence"/>
</dbReference>
<dbReference type="Gene3D" id="3.15.30.10">
    <property type="entry name" value="putative capsid protein of prophage domain like"/>
    <property type="match status" value="1"/>
</dbReference>
<evidence type="ECO:0000313" key="1">
    <source>
        <dbReference type="EMBL" id="KZN57928.1"/>
    </source>
</evidence>
<accession>A0A167HB74</accession>
<dbReference type="EMBL" id="AUYC01000088">
    <property type="protein sequence ID" value="KZN57928.1"/>
    <property type="molecule type" value="Genomic_DNA"/>
</dbReference>
<protein>
    <submittedName>
        <fullName evidence="1">Head protein</fullName>
    </submittedName>
</protein>
<organism evidence="1 2">
    <name type="scientific">Pseudoalteromonas luteoviolacea CPMOR-1</name>
    <dbReference type="NCBI Taxonomy" id="1365248"/>
    <lineage>
        <taxon>Bacteria</taxon>
        <taxon>Pseudomonadati</taxon>
        <taxon>Pseudomonadota</taxon>
        <taxon>Gammaproteobacteria</taxon>
        <taxon>Alteromonadales</taxon>
        <taxon>Pseudoalteromonadaceae</taxon>
        <taxon>Pseudoalteromonas</taxon>
    </lineage>
</organism>
<dbReference type="RefSeq" id="WP_063370268.1">
    <property type="nucleotide sequence ID" value="NZ_AUYC01000088.1"/>
</dbReference>
<evidence type="ECO:0000313" key="2">
    <source>
        <dbReference type="Proteomes" id="UP000076486"/>
    </source>
</evidence>
<dbReference type="PATRIC" id="fig|1365248.3.peg.5253"/>
<dbReference type="Gene3D" id="3.30.1930.10">
    <property type="entry name" value="capsid protein of prophage domain"/>
    <property type="match status" value="1"/>
</dbReference>
<dbReference type="HAMAP" id="MF_04133">
    <property type="entry name" value="CAPSID_LAMBDA"/>
    <property type="match status" value="1"/>
</dbReference>
<proteinExistence type="inferred from homology"/>
<gene>
    <name evidence="1" type="ORF">N473_26610</name>
</gene>
<name>A0A167HB74_9GAMM</name>
<reference evidence="1 2" key="1">
    <citation type="submission" date="2013-07" db="EMBL/GenBank/DDBJ databases">
        <title>Comparative Genomic and Metabolomic Analysis of Twelve Strains of Pseudoalteromonas luteoviolacea.</title>
        <authorList>
            <person name="Vynne N.G."/>
            <person name="Mansson M."/>
            <person name="Gram L."/>
        </authorList>
    </citation>
    <scope>NUCLEOTIDE SEQUENCE [LARGE SCALE GENOMIC DNA]</scope>
    <source>
        <strain evidence="1 2">CPMOR-1</strain>
    </source>
</reference>